<evidence type="ECO:0000313" key="5">
    <source>
        <dbReference type="Proteomes" id="UP000092600"/>
    </source>
</evidence>
<feature type="compositionally biased region" description="Low complexity" evidence="2">
    <location>
        <begin position="152"/>
        <end position="169"/>
    </location>
</feature>
<evidence type="ECO:0000256" key="2">
    <source>
        <dbReference type="SAM" id="MobiDB-lite"/>
    </source>
</evidence>
<organism evidence="4 5">
    <name type="scientific">Ananas comosus</name>
    <name type="common">Pineapple</name>
    <name type="synonym">Ananas ananas</name>
    <dbReference type="NCBI Taxonomy" id="4615"/>
    <lineage>
        <taxon>Eukaryota</taxon>
        <taxon>Viridiplantae</taxon>
        <taxon>Streptophyta</taxon>
        <taxon>Embryophyta</taxon>
        <taxon>Tracheophyta</taxon>
        <taxon>Spermatophyta</taxon>
        <taxon>Magnoliopsida</taxon>
        <taxon>Liliopsida</taxon>
        <taxon>Poales</taxon>
        <taxon>Bromeliaceae</taxon>
        <taxon>Bromelioideae</taxon>
        <taxon>Ananas</taxon>
    </lineage>
</organism>
<feature type="compositionally biased region" description="Polar residues" evidence="2">
    <location>
        <begin position="498"/>
        <end position="507"/>
    </location>
</feature>
<keyword evidence="1" id="KW-0862">Zinc</keyword>
<dbReference type="Proteomes" id="UP000092600">
    <property type="component" value="Unassembled WGS sequence"/>
</dbReference>
<comment type="caution">
    <text evidence="4">The sequence shown here is derived from an EMBL/GenBank/DDBJ whole genome shotgun (WGS) entry which is preliminary data.</text>
</comment>
<feature type="compositionally biased region" description="Basic residues" evidence="2">
    <location>
        <begin position="27"/>
        <end position="39"/>
    </location>
</feature>
<feature type="compositionally biased region" description="Basic and acidic residues" evidence="2">
    <location>
        <begin position="508"/>
        <end position="520"/>
    </location>
</feature>
<keyword evidence="1" id="KW-0479">Metal-binding</keyword>
<dbReference type="CDD" id="cd16647">
    <property type="entry name" value="mRING-HC-C3HC5_NEU1"/>
    <property type="match status" value="1"/>
</dbReference>
<dbReference type="AlphaFoldDB" id="A0A199W1N7"/>
<dbReference type="GO" id="GO:0008270">
    <property type="term" value="F:zinc ion binding"/>
    <property type="evidence" value="ECO:0007669"/>
    <property type="project" value="UniProtKB-KW"/>
</dbReference>
<evidence type="ECO:0000259" key="3">
    <source>
        <dbReference type="PROSITE" id="PS50089"/>
    </source>
</evidence>
<feature type="region of interest" description="Disordered" evidence="2">
    <location>
        <begin position="281"/>
        <end position="322"/>
    </location>
</feature>
<dbReference type="PANTHER" id="PTHR47820:SF3">
    <property type="entry name" value="OS07G0499800 PROTEIN"/>
    <property type="match status" value="1"/>
</dbReference>
<feature type="region of interest" description="Disordered" evidence="2">
    <location>
        <begin position="148"/>
        <end position="169"/>
    </location>
</feature>
<dbReference type="SUPFAM" id="SSF57850">
    <property type="entry name" value="RING/U-box"/>
    <property type="match status" value="1"/>
</dbReference>
<dbReference type="PANTHER" id="PTHR47820">
    <property type="entry name" value="BNAC05G24000D PROTEIN"/>
    <property type="match status" value="1"/>
</dbReference>
<evidence type="ECO:0000256" key="1">
    <source>
        <dbReference type="PROSITE-ProRule" id="PRU00175"/>
    </source>
</evidence>
<dbReference type="EMBL" id="LSRQ01000380">
    <property type="protein sequence ID" value="OAY83171.1"/>
    <property type="molecule type" value="Genomic_DNA"/>
</dbReference>
<dbReference type="PROSITE" id="PS50089">
    <property type="entry name" value="ZF_RING_2"/>
    <property type="match status" value="1"/>
</dbReference>
<feature type="region of interest" description="Disordered" evidence="2">
    <location>
        <begin position="26"/>
        <end position="46"/>
    </location>
</feature>
<dbReference type="STRING" id="4615.A0A199W1N7"/>
<sequence length="957" mass="105391">MASSVARMPREEWRDPGRLSSAVFGAHTHHHHHHHRRQSFSRQQKSALVRDRQHVAIAPATTDSNDPAVAAAAIREDKEEVDSPSFASAAAAEQQRQSQILDRWAARQARGMVTTIERQACEAELSALSTSSQPVAARAASLLLHRRRRDPSPAASDSSAASATTNNNSSIGFAAPLDTACNVRASSLIQMWRELEAEAGLAPTPRAAPAAGGTSAVSSGHSAAADEPSLNSDACDGSEASSGDWEPAAVHCSSAEADRSSGSCSGGGRVGCIVKMLTEGKKGQSPVARSEEGEGSTRRNSASADAGESVRSTASSGTALRPVRGRRDLEELVARMERERRRELAELAERQAVSRFAFRGRLQVKKKRAVFACSLHEKILHFIWFLRRDVAARNEIWTPIPSTTQKPERKQGGAILSIRKHVFCLTGTRQRFDLRVQHQETSEAPIEQSSSSSALVEFPTDSEGSDSSPSSVQRTADNNQYQEDSSSSSQDERESTSPGLHSASSASDDLREECHSPDGSWDERSLWVNSLDWQQSMDSITPHSWQGEAVTEALESSQHSGHNDRPWLCDSPNSWRALEVSRQQMFHNLFENLSDNIEIRELLERRRVSTSLASDFCGKMNQLILSFLHRQGQQQYHDSNNFTDYYEEQPFWRSNDELQNNDLVASASSSLVPLSYQTFSNPNSQRHASLTPHVPQNLLETEAMQDMRSDMAQIHQEIGELRKLVENCLEWQASLQQSIKQEVSDAVRQAVAAVSFPSSSNPTNGRKGSCCICCEMQVDSLLYRCGHMCTCFKCAHELQWSSGKCPICRSPIIDVIKTSKKKNYHALCASKNALNSALAFRSLGVMHTAEGDGECEDEPDTEALPRRFENSCDDLPGARRDVLLFFMPPFRSLSKRKAVLTGESVSLLLHRISSIGRSKKDPELSTPKLSIRIPGEDHDAHSNFSNENALEIVLARG</sequence>
<feature type="compositionally biased region" description="Low complexity" evidence="2">
    <location>
        <begin position="204"/>
        <end position="225"/>
    </location>
</feature>
<gene>
    <name evidence="4" type="ORF">ACMD2_17534</name>
</gene>
<feature type="domain" description="RING-type" evidence="3">
    <location>
        <begin position="770"/>
        <end position="809"/>
    </location>
</feature>
<dbReference type="InterPro" id="IPR001841">
    <property type="entry name" value="Znf_RING"/>
</dbReference>
<dbReference type="Pfam" id="PF13920">
    <property type="entry name" value="zf-C3HC4_3"/>
    <property type="match status" value="1"/>
</dbReference>
<dbReference type="InterPro" id="IPR013083">
    <property type="entry name" value="Znf_RING/FYVE/PHD"/>
</dbReference>
<proteinExistence type="predicted"/>
<feature type="compositionally biased region" description="Low complexity" evidence="2">
    <location>
        <begin position="465"/>
        <end position="489"/>
    </location>
</feature>
<protein>
    <submittedName>
        <fullName evidence="4">Protein neuralized</fullName>
    </submittedName>
</protein>
<reference evidence="4 5" key="1">
    <citation type="journal article" date="2016" name="DNA Res.">
        <title>The draft genome of MD-2 pineapple using hybrid error correction of long reads.</title>
        <authorList>
            <person name="Redwan R.M."/>
            <person name="Saidin A."/>
            <person name="Kumar S.V."/>
        </authorList>
    </citation>
    <scope>NUCLEOTIDE SEQUENCE [LARGE SCALE GENOMIC DNA]</scope>
    <source>
        <strain evidence="5">cv. MD2</strain>
        <tissue evidence="4">Leaf</tissue>
    </source>
</reference>
<keyword evidence="1" id="KW-0863">Zinc-finger</keyword>
<feature type="region of interest" description="Disordered" evidence="2">
    <location>
        <begin position="204"/>
        <end position="245"/>
    </location>
</feature>
<name>A0A199W1N7_ANACO</name>
<accession>A0A199W1N7</accession>
<evidence type="ECO:0000313" key="4">
    <source>
        <dbReference type="EMBL" id="OAY83171.1"/>
    </source>
</evidence>
<feature type="region of interest" description="Disordered" evidence="2">
    <location>
        <begin position="438"/>
        <end position="520"/>
    </location>
</feature>
<dbReference type="Gene3D" id="3.30.40.10">
    <property type="entry name" value="Zinc/RING finger domain, C3HC4 (zinc finger)"/>
    <property type="match status" value="1"/>
</dbReference>